<accession>A0A2K3KLP4</accession>
<dbReference type="Proteomes" id="UP000236291">
    <property type="component" value="Unassembled WGS sequence"/>
</dbReference>
<evidence type="ECO:0000313" key="1">
    <source>
        <dbReference type="EMBL" id="PNX67228.1"/>
    </source>
</evidence>
<gene>
    <name evidence="1" type="ORF">L195_g055516</name>
</gene>
<sequence>QNLNCFGSDAAGDLQNATMAEPGAAQSYLSSVNFKIDSW</sequence>
<reference evidence="1 2" key="1">
    <citation type="journal article" date="2014" name="Am. J. Bot.">
        <title>Genome assembly and annotation for red clover (Trifolium pratense; Fabaceae).</title>
        <authorList>
            <person name="Istvanek J."/>
            <person name="Jaros M."/>
            <person name="Krenek A."/>
            <person name="Repkova J."/>
        </authorList>
    </citation>
    <scope>NUCLEOTIDE SEQUENCE [LARGE SCALE GENOMIC DNA]</scope>
    <source>
        <strain evidence="2">cv. Tatra</strain>
        <tissue evidence="1">Young leaves</tissue>
    </source>
</reference>
<feature type="non-terminal residue" evidence="1">
    <location>
        <position position="1"/>
    </location>
</feature>
<feature type="non-terminal residue" evidence="1">
    <location>
        <position position="39"/>
    </location>
</feature>
<dbReference type="EMBL" id="ASHM01101422">
    <property type="protein sequence ID" value="PNX67228.1"/>
    <property type="molecule type" value="Genomic_DNA"/>
</dbReference>
<comment type="caution">
    <text evidence="1">The sequence shown here is derived from an EMBL/GenBank/DDBJ whole genome shotgun (WGS) entry which is preliminary data.</text>
</comment>
<proteinExistence type="predicted"/>
<reference evidence="1 2" key="2">
    <citation type="journal article" date="2017" name="Front. Plant Sci.">
        <title>Gene Classification and Mining of Molecular Markers Useful in Red Clover (Trifolium pratense) Breeding.</title>
        <authorList>
            <person name="Istvanek J."/>
            <person name="Dluhosova J."/>
            <person name="Dluhos P."/>
            <person name="Patkova L."/>
            <person name="Nedelnik J."/>
            <person name="Repkova J."/>
        </authorList>
    </citation>
    <scope>NUCLEOTIDE SEQUENCE [LARGE SCALE GENOMIC DNA]</scope>
    <source>
        <strain evidence="2">cv. Tatra</strain>
        <tissue evidence="1">Young leaves</tissue>
    </source>
</reference>
<evidence type="ECO:0000313" key="2">
    <source>
        <dbReference type="Proteomes" id="UP000236291"/>
    </source>
</evidence>
<name>A0A2K3KLP4_TRIPR</name>
<organism evidence="1 2">
    <name type="scientific">Trifolium pratense</name>
    <name type="common">Red clover</name>
    <dbReference type="NCBI Taxonomy" id="57577"/>
    <lineage>
        <taxon>Eukaryota</taxon>
        <taxon>Viridiplantae</taxon>
        <taxon>Streptophyta</taxon>
        <taxon>Embryophyta</taxon>
        <taxon>Tracheophyta</taxon>
        <taxon>Spermatophyta</taxon>
        <taxon>Magnoliopsida</taxon>
        <taxon>eudicotyledons</taxon>
        <taxon>Gunneridae</taxon>
        <taxon>Pentapetalae</taxon>
        <taxon>rosids</taxon>
        <taxon>fabids</taxon>
        <taxon>Fabales</taxon>
        <taxon>Fabaceae</taxon>
        <taxon>Papilionoideae</taxon>
        <taxon>50 kb inversion clade</taxon>
        <taxon>NPAAA clade</taxon>
        <taxon>Hologalegina</taxon>
        <taxon>IRL clade</taxon>
        <taxon>Trifolieae</taxon>
        <taxon>Trifolium</taxon>
    </lineage>
</organism>
<dbReference type="AlphaFoldDB" id="A0A2K3KLP4"/>
<protein>
    <submittedName>
        <fullName evidence="1">Uncharacterized protein</fullName>
    </submittedName>
</protein>